<accession>A0A4P7P0K3</accession>
<reference evidence="1 2" key="1">
    <citation type="submission" date="2018-08" db="EMBL/GenBank/DDBJ databases">
        <title>Horizontal acquisition of hydrogen conversion ability and other habitat adaptations in Hydrogenovibrio crunogenus strains.</title>
        <authorList>
            <person name="Gonnella G."/>
            <person name="Adam N."/>
            <person name="Perner M."/>
        </authorList>
    </citation>
    <scope>NUCLEOTIDE SEQUENCE [LARGE SCALE GENOMIC DNA]</scope>
    <source>
        <strain evidence="1 2">SP-41</strain>
    </source>
</reference>
<organism evidence="1 2">
    <name type="scientific">Hydrogenovibrio crunogenus</name>
    <dbReference type="NCBI Taxonomy" id="39765"/>
    <lineage>
        <taxon>Bacteria</taxon>
        <taxon>Pseudomonadati</taxon>
        <taxon>Pseudomonadota</taxon>
        <taxon>Gammaproteobacteria</taxon>
        <taxon>Thiotrichales</taxon>
        <taxon>Piscirickettsiaceae</taxon>
        <taxon>Hydrogenovibrio</taxon>
    </lineage>
</organism>
<dbReference type="OrthoDB" id="5610921at2"/>
<keyword evidence="2" id="KW-1185">Reference proteome</keyword>
<evidence type="ECO:0000313" key="1">
    <source>
        <dbReference type="EMBL" id="QBZ83548.1"/>
    </source>
</evidence>
<dbReference type="Proteomes" id="UP000296201">
    <property type="component" value="Chromosome"/>
</dbReference>
<evidence type="ECO:0000313" key="2">
    <source>
        <dbReference type="Proteomes" id="UP000296201"/>
    </source>
</evidence>
<sequence length="362" mass="40766">MTNTLYLPSTPLNILISAAHASHFCDEQSSEIWLIDQKKIDNNIYVAALEAWSDSPFKSVKVFSGSASGWAKKHERTLNFKKMVDCLKTFCPDQVAVGSDRRLEFQFIMHCLKSKNHPVKGIYLDDGLYSYAGRPSVFFKDKVSAWLKKLFYGTWWEEPETVGASSKIDQAWLFSPGQAVAAITCHKDVQALEAGFFQTMEMQALSQEVMKAFKEPLKPYADFDILWFIPHPNNIEKMSGYEARLKKNILEVIASGKKVAVKYHPRVGDNDPLALQKLGVEKIVPAPLASEFVLPVLGSHCHIIGDVGTAMLTCKWLRPDLEVTALMSSEDNFQKRFIPLLERMGIQVKTKLSVTKGRGEFI</sequence>
<proteinExistence type="predicted"/>
<dbReference type="AlphaFoldDB" id="A0A4P7P0K3"/>
<gene>
    <name evidence="1" type="ORF">GHNINEIG_01608</name>
</gene>
<dbReference type="RefSeq" id="WP_135796158.1">
    <property type="nucleotide sequence ID" value="NZ_CP032096.1"/>
</dbReference>
<name>A0A4P7P0K3_9GAMM</name>
<dbReference type="EMBL" id="CP032096">
    <property type="protein sequence ID" value="QBZ83548.1"/>
    <property type="molecule type" value="Genomic_DNA"/>
</dbReference>
<protein>
    <submittedName>
        <fullName evidence="1">Uncharacterized protein</fullName>
    </submittedName>
</protein>